<evidence type="ECO:0000313" key="1">
    <source>
        <dbReference type="EMBL" id="SOQ56868.1"/>
    </source>
</evidence>
<organism evidence="1">
    <name type="scientific">Spodoptera frugiperda</name>
    <name type="common">Fall armyworm</name>
    <dbReference type="NCBI Taxonomy" id="7108"/>
    <lineage>
        <taxon>Eukaryota</taxon>
        <taxon>Metazoa</taxon>
        <taxon>Ecdysozoa</taxon>
        <taxon>Arthropoda</taxon>
        <taxon>Hexapoda</taxon>
        <taxon>Insecta</taxon>
        <taxon>Pterygota</taxon>
        <taxon>Neoptera</taxon>
        <taxon>Endopterygota</taxon>
        <taxon>Lepidoptera</taxon>
        <taxon>Glossata</taxon>
        <taxon>Ditrysia</taxon>
        <taxon>Noctuoidea</taxon>
        <taxon>Noctuidae</taxon>
        <taxon>Amphipyrinae</taxon>
        <taxon>Spodoptera</taxon>
    </lineage>
</organism>
<gene>
    <name evidence="1" type="ORF">SFRICE_009149</name>
</gene>
<dbReference type="AlphaFoldDB" id="A0A2H1WUY3"/>
<protein>
    <submittedName>
        <fullName evidence="1">SFRICE_009149</fullName>
    </submittedName>
</protein>
<dbReference type="EMBL" id="ODYU01011249">
    <property type="protein sequence ID" value="SOQ56868.1"/>
    <property type="molecule type" value="Genomic_DNA"/>
</dbReference>
<accession>A0A2H1WUY3</accession>
<proteinExistence type="predicted"/>
<name>A0A2H1WUY3_SPOFR</name>
<sequence length="102" mass="10965">MASRAVAAPCGIATATPGRRTASAAIIYKIELVALGHLPITPPPLRRHCFYEGGLRPAGGKSSNDFSRFGRGEKECHSYCLKTTPFLPFAPVEPEPRVSRNA</sequence>
<reference evidence="1" key="1">
    <citation type="submission" date="2016-07" db="EMBL/GenBank/DDBJ databases">
        <authorList>
            <person name="Bretaudeau A."/>
        </authorList>
    </citation>
    <scope>NUCLEOTIDE SEQUENCE</scope>
    <source>
        <strain evidence="1">Rice</strain>
        <tissue evidence="1">Whole body</tissue>
    </source>
</reference>